<dbReference type="RefSeq" id="WP_207394672.1">
    <property type="nucleotide sequence ID" value="NZ_JABRWO010000001.1"/>
</dbReference>
<keyword evidence="2" id="KW-1133">Transmembrane helix</keyword>
<gene>
    <name evidence="3" type="ORF">HOV93_03080</name>
</gene>
<evidence type="ECO:0000313" key="4">
    <source>
        <dbReference type="Proteomes" id="UP000551616"/>
    </source>
</evidence>
<feature type="transmembrane region" description="Helical" evidence="2">
    <location>
        <begin position="118"/>
        <end position="142"/>
    </location>
</feature>
<accession>A0A7V8V1E5</accession>
<proteinExistence type="predicted"/>
<feature type="compositionally biased region" description="Polar residues" evidence="1">
    <location>
        <begin position="63"/>
        <end position="77"/>
    </location>
</feature>
<evidence type="ECO:0000256" key="1">
    <source>
        <dbReference type="SAM" id="MobiDB-lite"/>
    </source>
</evidence>
<keyword evidence="2" id="KW-0812">Transmembrane</keyword>
<dbReference type="Proteomes" id="UP000551616">
    <property type="component" value="Unassembled WGS sequence"/>
</dbReference>
<feature type="compositionally biased region" description="Low complexity" evidence="1">
    <location>
        <begin position="93"/>
        <end position="105"/>
    </location>
</feature>
<name>A0A7V8V1E5_9BACT</name>
<feature type="region of interest" description="Disordered" evidence="1">
    <location>
        <begin position="36"/>
        <end position="109"/>
    </location>
</feature>
<evidence type="ECO:0000256" key="2">
    <source>
        <dbReference type="SAM" id="Phobius"/>
    </source>
</evidence>
<evidence type="ECO:0000313" key="3">
    <source>
        <dbReference type="EMBL" id="MBA2113160.1"/>
    </source>
</evidence>
<protein>
    <submittedName>
        <fullName evidence="3">Uncharacterized protein</fullName>
    </submittedName>
</protein>
<dbReference type="EMBL" id="JABRWO010000001">
    <property type="protein sequence ID" value="MBA2113160.1"/>
    <property type="molecule type" value="Genomic_DNA"/>
</dbReference>
<organism evidence="3 4">
    <name type="scientific">Bremerella alba</name>
    <dbReference type="NCBI Taxonomy" id="980252"/>
    <lineage>
        <taxon>Bacteria</taxon>
        <taxon>Pseudomonadati</taxon>
        <taxon>Planctomycetota</taxon>
        <taxon>Planctomycetia</taxon>
        <taxon>Pirellulales</taxon>
        <taxon>Pirellulaceae</taxon>
        <taxon>Bremerella</taxon>
    </lineage>
</organism>
<reference evidence="3 4" key="1">
    <citation type="submission" date="2020-05" db="EMBL/GenBank/DDBJ databases">
        <title>Bremerella alba sp. nov., a novel planctomycete isolated from the surface of the macroalga Fucus spiralis.</title>
        <authorList>
            <person name="Godinho O."/>
            <person name="Botelho R."/>
            <person name="Albuquerque L."/>
            <person name="Wiegand S."/>
            <person name="Da Costa M.S."/>
            <person name="Lobo-Da-Cunha A."/>
            <person name="Jogler C."/>
            <person name="Lage O.M."/>
        </authorList>
    </citation>
    <scope>NUCLEOTIDE SEQUENCE [LARGE SCALE GENOMIC DNA]</scope>
    <source>
        <strain evidence="3 4">FF15</strain>
    </source>
</reference>
<dbReference type="AlphaFoldDB" id="A0A7V8V1E5"/>
<sequence length="239" mass="25552">MSIDFPCSHCQKTVRVPDGTEGKKTKCPSCQQVQVIPDNSSFGSSPAPTPPPEQPAKDDSIWNDLNTESQPAASPASNPFGDAPDPYGAPQDNPYSSPTSSTNYTHQPVSRAEARSKLMGPAIGVMLSNGLGLLLLIVWAVATIVEIQNQGELKDTPEIVGASIALFLMFGLPFMLSLLTIVAMIRAIYVRNYILVMTGFILALTPFAGGCGCFLGLFFGIWGIVIMNDDSVKAAFRQP</sequence>
<keyword evidence="4" id="KW-1185">Reference proteome</keyword>
<feature type="transmembrane region" description="Helical" evidence="2">
    <location>
        <begin position="162"/>
        <end position="185"/>
    </location>
</feature>
<comment type="caution">
    <text evidence="3">The sequence shown here is derived from an EMBL/GenBank/DDBJ whole genome shotgun (WGS) entry which is preliminary data.</text>
</comment>
<keyword evidence="2" id="KW-0472">Membrane</keyword>
<feature type="transmembrane region" description="Helical" evidence="2">
    <location>
        <begin position="192"/>
        <end position="225"/>
    </location>
</feature>